<feature type="transmembrane region" description="Helical" evidence="1">
    <location>
        <begin position="22"/>
        <end position="45"/>
    </location>
</feature>
<name>A0ABW5W8C4_9PSEU</name>
<dbReference type="Proteomes" id="UP001597478">
    <property type="component" value="Unassembled WGS sequence"/>
</dbReference>
<proteinExistence type="predicted"/>
<accession>A0ABW5W8C4</accession>
<feature type="transmembrane region" description="Helical" evidence="1">
    <location>
        <begin position="57"/>
        <end position="81"/>
    </location>
</feature>
<evidence type="ECO:0000313" key="3">
    <source>
        <dbReference type="Proteomes" id="UP001597478"/>
    </source>
</evidence>
<gene>
    <name evidence="2" type="ORF">ACFS2C_10315</name>
</gene>
<sequence>MTETTDLSHGATRRTRPLALKIAVGILLLQALANAAGGVLLLMVAAEDIEHGRDVPALQYVLGYASIAIGVVLLACGVLLVRGVLAARPVVVCLEVLAMVGGLVNVVLGAPQAVVGLVLAGLVLMHLYRAEVTEWFRERTEQRTGAYSG</sequence>
<dbReference type="EMBL" id="JBHUOF010000012">
    <property type="protein sequence ID" value="MFD2799785.1"/>
    <property type="molecule type" value="Genomic_DNA"/>
</dbReference>
<comment type="caution">
    <text evidence="2">The sequence shown here is derived from an EMBL/GenBank/DDBJ whole genome shotgun (WGS) entry which is preliminary data.</text>
</comment>
<evidence type="ECO:0000256" key="1">
    <source>
        <dbReference type="SAM" id="Phobius"/>
    </source>
</evidence>
<keyword evidence="1" id="KW-1133">Transmembrane helix</keyword>
<dbReference type="RefSeq" id="WP_377391894.1">
    <property type="nucleotide sequence ID" value="NZ_JBHSAN010000027.1"/>
</dbReference>
<protein>
    <submittedName>
        <fullName evidence="2">Uncharacterized protein</fullName>
    </submittedName>
</protein>
<reference evidence="3" key="1">
    <citation type="journal article" date="2019" name="Int. J. Syst. Evol. Microbiol.">
        <title>The Global Catalogue of Microorganisms (GCM) 10K type strain sequencing project: providing services to taxonomists for standard genome sequencing and annotation.</title>
        <authorList>
            <consortium name="The Broad Institute Genomics Platform"/>
            <consortium name="The Broad Institute Genome Sequencing Center for Infectious Disease"/>
            <person name="Wu L."/>
            <person name="Ma J."/>
        </authorList>
    </citation>
    <scope>NUCLEOTIDE SEQUENCE [LARGE SCALE GENOMIC DNA]</scope>
    <source>
        <strain evidence="3">IBRC-M 10906</strain>
    </source>
</reference>
<keyword evidence="1" id="KW-0472">Membrane</keyword>
<keyword evidence="1" id="KW-0812">Transmembrane</keyword>
<evidence type="ECO:0000313" key="2">
    <source>
        <dbReference type="EMBL" id="MFD2799785.1"/>
    </source>
</evidence>
<keyword evidence="3" id="KW-1185">Reference proteome</keyword>
<organism evidence="2 3">
    <name type="scientific">Prauserella oleivorans</name>
    <dbReference type="NCBI Taxonomy" id="1478153"/>
    <lineage>
        <taxon>Bacteria</taxon>
        <taxon>Bacillati</taxon>
        <taxon>Actinomycetota</taxon>
        <taxon>Actinomycetes</taxon>
        <taxon>Pseudonocardiales</taxon>
        <taxon>Pseudonocardiaceae</taxon>
        <taxon>Prauserella</taxon>
    </lineage>
</organism>